<dbReference type="EMBL" id="RWIC01000283">
    <property type="protein sequence ID" value="TKC46235.1"/>
    <property type="molecule type" value="Genomic_DNA"/>
</dbReference>
<evidence type="ECO:0000256" key="9">
    <source>
        <dbReference type="ARBA" id="ARBA00023136"/>
    </source>
</evidence>
<dbReference type="GO" id="GO:0005743">
    <property type="term" value="C:mitochondrial inner membrane"/>
    <property type="evidence" value="ECO:0007669"/>
    <property type="project" value="UniProtKB-SubCell"/>
</dbReference>
<keyword evidence="4 11" id="KW-0812">Transmembrane</keyword>
<keyword evidence="9 12" id="KW-0472">Membrane</keyword>
<evidence type="ECO:0000256" key="2">
    <source>
        <dbReference type="ARBA" id="ARBA00010581"/>
    </source>
</evidence>
<keyword evidence="5" id="KW-0999">Mitochondrion inner membrane</keyword>
<dbReference type="GO" id="GO:0006123">
    <property type="term" value="P:mitochondrial electron transport, cytochrome c to oxygen"/>
    <property type="evidence" value="ECO:0007669"/>
    <property type="project" value="TreeGrafter"/>
</dbReference>
<keyword evidence="7 12" id="KW-1133">Transmembrane helix</keyword>
<evidence type="ECO:0000256" key="3">
    <source>
        <dbReference type="ARBA" id="ARBA00015944"/>
    </source>
</evidence>
<evidence type="ECO:0000313" key="14">
    <source>
        <dbReference type="EMBL" id="TKC46235.1"/>
    </source>
</evidence>
<dbReference type="InterPro" id="IPR013833">
    <property type="entry name" value="Cyt_c_oxidase_su3_a-hlx"/>
</dbReference>
<dbReference type="Proteomes" id="UP000308365">
    <property type="component" value="Unassembled WGS sequence"/>
</dbReference>
<gene>
    <name evidence="14" type="ORF">EI555_012884</name>
</gene>
<evidence type="ECO:0000256" key="5">
    <source>
        <dbReference type="ARBA" id="ARBA00022792"/>
    </source>
</evidence>
<dbReference type="CDD" id="cd01665">
    <property type="entry name" value="Cyt_c_Oxidase_III"/>
    <property type="match status" value="1"/>
</dbReference>
<evidence type="ECO:0000256" key="7">
    <source>
        <dbReference type="ARBA" id="ARBA00022989"/>
    </source>
</evidence>
<dbReference type="InterPro" id="IPR035973">
    <property type="entry name" value="Cyt_c_oxidase_su3-like_sf"/>
</dbReference>
<dbReference type="Pfam" id="PF00510">
    <property type="entry name" value="COX3"/>
    <property type="match status" value="1"/>
</dbReference>
<evidence type="ECO:0000256" key="12">
    <source>
        <dbReference type="SAM" id="Phobius"/>
    </source>
</evidence>
<keyword evidence="8 11" id="KW-0496">Mitochondrion</keyword>
<evidence type="ECO:0000313" key="15">
    <source>
        <dbReference type="Proteomes" id="UP000308365"/>
    </source>
</evidence>
<reference evidence="15" key="1">
    <citation type="journal article" date="2019" name="IScience">
        <title>Narwhal Genome Reveals Long-Term Low Genetic Diversity despite Current Large Abundance Size.</title>
        <authorList>
            <person name="Westbury M.V."/>
            <person name="Petersen B."/>
            <person name="Garde E."/>
            <person name="Heide-Jorgensen M.P."/>
            <person name="Lorenzen E.D."/>
        </authorList>
    </citation>
    <scope>NUCLEOTIDE SEQUENCE [LARGE SCALE GENOMIC DNA]</scope>
</reference>
<dbReference type="InterPro" id="IPR024791">
    <property type="entry name" value="Cyt_c/ubiquinol_Oxase_su3"/>
</dbReference>
<dbReference type="PANTHER" id="PTHR11403:SF7">
    <property type="entry name" value="CYTOCHROME C OXIDASE SUBUNIT 3"/>
    <property type="match status" value="1"/>
</dbReference>
<dbReference type="PANTHER" id="PTHR11403">
    <property type="entry name" value="CYTOCHROME C OXIDASE SUBUNIT III"/>
    <property type="match status" value="1"/>
</dbReference>
<evidence type="ECO:0000256" key="10">
    <source>
        <dbReference type="ARBA" id="ARBA00049512"/>
    </source>
</evidence>
<dbReference type="PROSITE" id="PS50253">
    <property type="entry name" value="COX3"/>
    <property type="match status" value="1"/>
</dbReference>
<dbReference type="InterPro" id="IPR000298">
    <property type="entry name" value="Cyt_c_oxidase-like_su3"/>
</dbReference>
<dbReference type="GO" id="GO:0008137">
    <property type="term" value="F:NADH dehydrogenase (ubiquinone) activity"/>
    <property type="evidence" value="ECO:0007669"/>
    <property type="project" value="UniProtKB-EC"/>
</dbReference>
<protein>
    <recommendedName>
        <fullName evidence="3 11">Cytochrome c oxidase subunit 3</fullName>
    </recommendedName>
</protein>
<comment type="caution">
    <text evidence="14">The sequence shown here is derived from an EMBL/GenBank/DDBJ whole genome shotgun (WGS) entry which is preliminary data.</text>
</comment>
<sequence length="322" mass="36909">MLGLYFTLLQASEYYEAPFTISDGIYGSTFFVATGFHGLHVIIGSTFLIICFIRQIKFHFTSSHHFALTILNSHFTLASMIPIILLVFAAREAAIGLALLVIISNTYGTDYPQLLPNVLLRPPLHTTPNPNNITPSLDTNSKPIPPSQRTTRLKKALHYSTDYITNTPNYNIHRHRTNPILHRNRTERLNAGLYFLFYTLIGSINMPTKYNRISKFSITTTLNPTAIHFLIQHPHITSLTYGLPFPHAFLVRNNQNQLYLFTSNRPKVTHRILFSQPDSTRYRSHPYPTPLKLHRSYRSNNRPWPHSLYTLLPGKLELSTNP</sequence>
<comment type="similarity">
    <text evidence="2 11">Belongs to the cytochrome c oxidase subunit 3 family.</text>
</comment>
<comment type="function">
    <text evidence="11">Component of the cytochrome c oxidase, the last enzyme in the mitochondrial electron transport chain which drives oxidative phosphorylation. The respiratory chain contains 3 multisubunit complexes succinate dehydrogenase (complex II, CII), ubiquinol-cytochrome c oxidoreductase (cytochrome b-c1 complex, complex III, CIII) and cytochrome c oxidase (complex IV, CIV), that cooperate to transfer electrons derived from NADH and succinate to molecular oxygen, creating an electrochemical gradient over the inner membrane that drives transmembrane transport and the ATP synthase. Cytochrome c oxidase is the component of the respiratory chain that catalyzes the reduction of oxygen to water. Electrons originating from reduced cytochrome c in the intermembrane space (IMS) are transferred via the dinuclear copper A center (CU(A)) of subunit 2 and heme A of subunit 1 to the active site in subunit 1, a binuclear center (BNC) formed by heme A3 and copper B (CU(B)). The BNC reduces molecular oxygen to 2 water molecules using 4 electrons from cytochrome c in the IMS and 4 protons from the mitochondrial matrix.</text>
</comment>
<dbReference type="InterPro" id="IPR033945">
    <property type="entry name" value="Cyt_c_oxase_su3_dom"/>
</dbReference>
<comment type="subcellular location">
    <subcellularLocation>
        <location evidence="1">Mitochondrion inner membrane</location>
        <topology evidence="1">Multi-pass membrane protein</topology>
    </subcellularLocation>
</comment>
<evidence type="ECO:0000259" key="13">
    <source>
        <dbReference type="PROSITE" id="PS50253"/>
    </source>
</evidence>
<dbReference type="AlphaFoldDB" id="A0A4U1F9P4"/>
<feature type="transmembrane region" description="Helical" evidence="12">
    <location>
        <begin position="65"/>
        <end position="90"/>
    </location>
</feature>
<evidence type="ECO:0000256" key="8">
    <source>
        <dbReference type="ARBA" id="ARBA00023128"/>
    </source>
</evidence>
<evidence type="ECO:0000256" key="11">
    <source>
        <dbReference type="RuleBase" id="RU003375"/>
    </source>
</evidence>
<evidence type="ECO:0000256" key="6">
    <source>
        <dbReference type="ARBA" id="ARBA00022967"/>
    </source>
</evidence>
<proteinExistence type="inferred from homology"/>
<dbReference type="Gene3D" id="1.20.120.80">
    <property type="entry name" value="Cytochrome c oxidase, subunit III, four-helix bundle"/>
    <property type="match status" value="1"/>
</dbReference>
<feature type="domain" description="Heme-copper oxidase subunit III family profile" evidence="13">
    <location>
        <begin position="1"/>
        <end position="94"/>
    </location>
</feature>
<accession>A0A4U1F9P4</accession>
<feature type="transmembrane region" description="Helical" evidence="12">
    <location>
        <begin position="30"/>
        <end position="53"/>
    </location>
</feature>
<dbReference type="GO" id="GO:0004129">
    <property type="term" value="F:cytochrome-c oxidase activity"/>
    <property type="evidence" value="ECO:0007669"/>
    <property type="project" value="UniProtKB-EC"/>
</dbReference>
<dbReference type="SUPFAM" id="SSF81452">
    <property type="entry name" value="Cytochrome c oxidase subunit III-like"/>
    <property type="match status" value="1"/>
</dbReference>
<organism evidence="14 15">
    <name type="scientific">Monodon monoceros</name>
    <name type="common">Narwhal</name>
    <name type="synonym">Ceratodon monodon</name>
    <dbReference type="NCBI Taxonomy" id="40151"/>
    <lineage>
        <taxon>Eukaryota</taxon>
        <taxon>Metazoa</taxon>
        <taxon>Chordata</taxon>
        <taxon>Craniata</taxon>
        <taxon>Vertebrata</taxon>
        <taxon>Euteleostomi</taxon>
        <taxon>Mammalia</taxon>
        <taxon>Eutheria</taxon>
        <taxon>Laurasiatheria</taxon>
        <taxon>Artiodactyla</taxon>
        <taxon>Whippomorpha</taxon>
        <taxon>Cetacea</taxon>
        <taxon>Odontoceti</taxon>
        <taxon>Monodontidae</taxon>
        <taxon>Monodon</taxon>
    </lineage>
</organism>
<name>A0A4U1F9P4_MONMO</name>
<comment type="catalytic activity">
    <reaction evidence="10">
        <text>4 Fe(II)-[cytochrome c] + O2 + 8 H(+)(in) = 4 Fe(III)-[cytochrome c] + 2 H2O + 4 H(+)(out)</text>
        <dbReference type="Rhea" id="RHEA:11436"/>
        <dbReference type="Rhea" id="RHEA-COMP:10350"/>
        <dbReference type="Rhea" id="RHEA-COMP:14399"/>
        <dbReference type="ChEBI" id="CHEBI:15377"/>
        <dbReference type="ChEBI" id="CHEBI:15378"/>
        <dbReference type="ChEBI" id="CHEBI:15379"/>
        <dbReference type="ChEBI" id="CHEBI:29033"/>
        <dbReference type="ChEBI" id="CHEBI:29034"/>
        <dbReference type="EC" id="7.1.1.9"/>
    </reaction>
    <physiologicalReaction direction="left-to-right" evidence="10">
        <dbReference type="Rhea" id="RHEA:11437"/>
    </physiologicalReaction>
</comment>
<evidence type="ECO:0000256" key="1">
    <source>
        <dbReference type="ARBA" id="ARBA00004448"/>
    </source>
</evidence>
<keyword evidence="6" id="KW-1278">Translocase</keyword>
<evidence type="ECO:0000256" key="4">
    <source>
        <dbReference type="ARBA" id="ARBA00022692"/>
    </source>
</evidence>